<dbReference type="InterPro" id="IPR018319">
    <property type="entry name" value="SelA-like"/>
</dbReference>
<name>A0ABW4MJE3_9BACI</name>
<accession>A0ABW4MJE3</accession>
<dbReference type="Proteomes" id="UP001597227">
    <property type="component" value="Unassembled WGS sequence"/>
</dbReference>
<dbReference type="GO" id="GO:0004125">
    <property type="term" value="F:L-seryl-tRNA(Sec) selenium transferase activity"/>
    <property type="evidence" value="ECO:0007669"/>
    <property type="project" value="UniProtKB-EC"/>
</dbReference>
<evidence type="ECO:0000313" key="9">
    <source>
        <dbReference type="EMBL" id="MFD1778005.1"/>
    </source>
</evidence>
<evidence type="ECO:0000256" key="2">
    <source>
        <dbReference type="ARBA" id="ARBA00022490"/>
    </source>
</evidence>
<dbReference type="EMBL" id="JBHUEK010000007">
    <property type="protein sequence ID" value="MFD1778005.1"/>
    <property type="molecule type" value="Genomic_DNA"/>
</dbReference>
<evidence type="ECO:0000256" key="3">
    <source>
        <dbReference type="ARBA" id="ARBA00022679"/>
    </source>
</evidence>
<dbReference type="PANTHER" id="PTHR32328">
    <property type="entry name" value="L-SERYL-TRNA(SEC) SELENIUM TRANSFERASE"/>
    <property type="match status" value="1"/>
</dbReference>
<gene>
    <name evidence="8 9" type="primary">selA</name>
    <name evidence="9" type="ORF">ACFSFW_04940</name>
</gene>
<feature type="modified residue" description="N6-(pyridoxal phosphate)lysine" evidence="8">
    <location>
        <position position="300"/>
    </location>
</feature>
<dbReference type="Gene3D" id="3.90.1150.180">
    <property type="match status" value="1"/>
</dbReference>
<keyword evidence="3 8" id="KW-0808">Transferase</keyword>
<dbReference type="InterPro" id="IPR015421">
    <property type="entry name" value="PyrdxlP-dep_Trfase_major"/>
</dbReference>
<comment type="subcellular location">
    <subcellularLocation>
        <location evidence="8">Cytoplasm</location>
    </subcellularLocation>
</comment>
<keyword evidence="10" id="KW-1185">Reference proteome</keyword>
<dbReference type="SUPFAM" id="SSF53383">
    <property type="entry name" value="PLP-dependent transferases"/>
    <property type="match status" value="1"/>
</dbReference>
<dbReference type="EC" id="2.9.1.1" evidence="8"/>
<dbReference type="PANTHER" id="PTHR32328:SF0">
    <property type="entry name" value="L-SERYL-TRNA(SEC) SELENIUM TRANSFERASE"/>
    <property type="match status" value="1"/>
</dbReference>
<reference evidence="10" key="1">
    <citation type="journal article" date="2019" name="Int. J. Syst. Evol. Microbiol.">
        <title>The Global Catalogue of Microorganisms (GCM) 10K type strain sequencing project: providing services to taxonomists for standard genome sequencing and annotation.</title>
        <authorList>
            <consortium name="The Broad Institute Genomics Platform"/>
            <consortium name="The Broad Institute Genome Sequencing Center for Infectious Disease"/>
            <person name="Wu L."/>
            <person name="Ma J."/>
        </authorList>
    </citation>
    <scope>NUCLEOTIDE SEQUENCE [LARGE SCALE GENOMIC DNA]</scope>
    <source>
        <strain evidence="10">CCUG 15531</strain>
    </source>
</reference>
<dbReference type="InterPro" id="IPR015424">
    <property type="entry name" value="PyrdxlP-dep_Trfase"/>
</dbReference>
<dbReference type="Pfam" id="PF03841">
    <property type="entry name" value="SelA"/>
    <property type="match status" value="1"/>
</dbReference>
<keyword evidence="4 8" id="KW-0663">Pyridoxal phosphate</keyword>
<evidence type="ECO:0000313" key="10">
    <source>
        <dbReference type="Proteomes" id="UP001597227"/>
    </source>
</evidence>
<proteinExistence type="inferred from homology"/>
<evidence type="ECO:0000256" key="8">
    <source>
        <dbReference type="HAMAP-Rule" id="MF_00423"/>
    </source>
</evidence>
<evidence type="ECO:0000256" key="7">
    <source>
        <dbReference type="ARBA" id="ARBA00044507"/>
    </source>
</evidence>
<dbReference type="NCBIfam" id="TIGR00474">
    <property type="entry name" value="selA"/>
    <property type="match status" value="1"/>
</dbReference>
<comment type="similarity">
    <text evidence="7 8">Belongs to the SelA family.</text>
</comment>
<comment type="pathway">
    <text evidence="8">Aminoacyl-tRNA biosynthesis; selenocysteinyl-tRNA(Sec) biosynthesis; selenocysteinyl-tRNA(Sec) from L-seryl-tRNA(Sec) (bacterial route): step 1/1.</text>
</comment>
<evidence type="ECO:0000256" key="4">
    <source>
        <dbReference type="ARBA" id="ARBA00022898"/>
    </source>
</evidence>
<comment type="caution">
    <text evidence="9">The sequence shown here is derived from an EMBL/GenBank/DDBJ whole genome shotgun (WGS) entry which is preliminary data.</text>
</comment>
<comment type="cofactor">
    <cofactor evidence="1 8">
        <name>pyridoxal 5'-phosphate</name>
        <dbReference type="ChEBI" id="CHEBI:597326"/>
    </cofactor>
</comment>
<evidence type="ECO:0000256" key="1">
    <source>
        <dbReference type="ARBA" id="ARBA00001933"/>
    </source>
</evidence>
<sequence>MKNLFQLLPAIHELQAYPDFDQFQNKYDVDKEYLTSILRDVVNNVRNEIINGDWNEKAPSKEDMVRFIYRKSEEELVHKTKYYLTKTINATGTVLHTNLGRARLSDEAIQHVVEIAKGYSNLEYNMIEGTRGSRHSIVESLLTELTGAESAMVVNNNAAAVYLILRALAESQEVIVSRGQLVEIGGSFRISAIMEESGASLVEVGTTNKTHLEDYENAITEKTSMVLKVHTSNFKTIGFTKTVGISELVKLKEKKEDLVIYEDLGSGVLYDLKGHGIGDEPVIKDVLAQGVDLVSFSGDKLLGGPQAGIIAGKKTWIDKLKKHQLARVLRVDKLTYAALEATLFSYLKGNSSTIPTIRDILATEEEIKERCQQFIACLIKKTNHYQFELKKDGSPIGGGTMPGVEVPTFVVCLKHSKKTAIEIATLLRQRSTPIIVRIKNDEILLDFRTIEQDEIEEMAVAFAKMDKKPQD</sequence>
<evidence type="ECO:0000256" key="5">
    <source>
        <dbReference type="ARBA" id="ARBA00022917"/>
    </source>
</evidence>
<comment type="function">
    <text evidence="8">Converts seryl-tRNA(Sec) to selenocysteinyl-tRNA(Sec) required for selenoprotein biosynthesis.</text>
</comment>
<dbReference type="InterPro" id="IPR004534">
    <property type="entry name" value="SelA_trans"/>
</dbReference>
<dbReference type="RefSeq" id="WP_304220186.1">
    <property type="nucleotide sequence ID" value="NZ_JBHUEK010000007.1"/>
</dbReference>
<keyword evidence="5 8" id="KW-0648">Protein biosynthesis</keyword>
<dbReference type="HAMAP" id="MF_00423">
    <property type="entry name" value="SelA"/>
    <property type="match status" value="1"/>
</dbReference>
<dbReference type="Gene3D" id="3.40.640.10">
    <property type="entry name" value="Type I PLP-dependent aspartate aminotransferase-like (Major domain)"/>
    <property type="match status" value="1"/>
</dbReference>
<keyword evidence="2 8" id="KW-0963">Cytoplasm</keyword>
<comment type="catalytic activity">
    <reaction evidence="8">
        <text>L-seryl-tRNA(Sec) + selenophosphate + H(+) = L-selenocysteinyl-tRNA(Sec) + phosphate</text>
        <dbReference type="Rhea" id="RHEA:22728"/>
        <dbReference type="Rhea" id="RHEA-COMP:9742"/>
        <dbReference type="Rhea" id="RHEA-COMP:9743"/>
        <dbReference type="ChEBI" id="CHEBI:15378"/>
        <dbReference type="ChEBI" id="CHEBI:16144"/>
        <dbReference type="ChEBI" id="CHEBI:43474"/>
        <dbReference type="ChEBI" id="CHEBI:78533"/>
        <dbReference type="ChEBI" id="CHEBI:78573"/>
        <dbReference type="EC" id="2.9.1.1"/>
    </reaction>
</comment>
<keyword evidence="6 8" id="KW-0711">Selenium</keyword>
<organism evidence="9 10">
    <name type="scientific">Fredinandcohnia salidurans</name>
    <dbReference type="NCBI Taxonomy" id="2595041"/>
    <lineage>
        <taxon>Bacteria</taxon>
        <taxon>Bacillati</taxon>
        <taxon>Bacillota</taxon>
        <taxon>Bacilli</taxon>
        <taxon>Bacillales</taxon>
        <taxon>Bacillaceae</taxon>
        <taxon>Fredinandcohnia</taxon>
    </lineage>
</organism>
<protein>
    <recommendedName>
        <fullName evidence="8">L-seryl-tRNA(Sec) selenium transferase</fullName>
        <ecNumber evidence="8">2.9.1.1</ecNumber>
    </recommendedName>
    <alternativeName>
        <fullName evidence="8">Selenocysteine synthase</fullName>
        <shortName evidence="8">Sec synthase</shortName>
    </alternativeName>
    <alternativeName>
        <fullName evidence="8">Selenocysteinyl-tRNA(Sec) synthase</fullName>
    </alternativeName>
</protein>
<evidence type="ECO:0000256" key="6">
    <source>
        <dbReference type="ARBA" id="ARBA00023266"/>
    </source>
</evidence>